<comment type="caution">
    <text evidence="2">The sequence shown here is derived from an EMBL/GenBank/DDBJ whole genome shotgun (WGS) entry which is preliminary data.</text>
</comment>
<dbReference type="InterPro" id="IPR054261">
    <property type="entry name" value="DUF6992"/>
</dbReference>
<keyword evidence="1" id="KW-1133">Transmembrane helix</keyword>
<evidence type="ECO:0000313" key="2">
    <source>
        <dbReference type="EMBL" id="PDW00722.1"/>
    </source>
</evidence>
<dbReference type="EMBL" id="LYXE01000031">
    <property type="protein sequence ID" value="PDW00722.1"/>
    <property type="molecule type" value="Genomic_DNA"/>
</dbReference>
<dbReference type="Pfam" id="PF22503">
    <property type="entry name" value="DUF6992"/>
    <property type="match status" value="1"/>
</dbReference>
<evidence type="ECO:0000256" key="1">
    <source>
        <dbReference type="SAM" id="Phobius"/>
    </source>
</evidence>
<dbReference type="AlphaFoldDB" id="A0A2H3KYP6"/>
<keyword evidence="1" id="KW-0812">Transmembrane</keyword>
<name>A0A2H3KYP6_9CHLR</name>
<sequence length="152" mass="16934">MQENFFVYQRRALRPLLVWGIGSSVLGALMLPFAGFWRHFGLQAVAWGVIDVLLAMIGRRSALLKAERMATGELEERDALREAEQFRKILTVNAGLDVGYILVGLAVALRYAERPDRQGLGYGIATQGAFLLVFDALLARQVGQRMDADDHE</sequence>
<keyword evidence="1" id="KW-0472">Membrane</keyword>
<evidence type="ECO:0000313" key="3">
    <source>
        <dbReference type="Proteomes" id="UP000220922"/>
    </source>
</evidence>
<dbReference type="Proteomes" id="UP000220922">
    <property type="component" value="Unassembled WGS sequence"/>
</dbReference>
<gene>
    <name evidence="2" type="ORF">A9Q02_08885</name>
</gene>
<feature type="transmembrane region" description="Helical" evidence="1">
    <location>
        <begin position="12"/>
        <end position="34"/>
    </location>
</feature>
<keyword evidence="3" id="KW-1185">Reference proteome</keyword>
<feature type="transmembrane region" description="Helical" evidence="1">
    <location>
        <begin position="40"/>
        <end position="58"/>
    </location>
</feature>
<feature type="transmembrane region" description="Helical" evidence="1">
    <location>
        <begin position="120"/>
        <end position="138"/>
    </location>
</feature>
<protein>
    <submittedName>
        <fullName evidence="2">Uncharacterized protein</fullName>
    </submittedName>
</protein>
<dbReference type="RefSeq" id="WP_097650806.1">
    <property type="nucleotide sequence ID" value="NZ_LYXE01000031.1"/>
</dbReference>
<dbReference type="OrthoDB" id="158047at2"/>
<organism evidence="2 3">
    <name type="scientific">Candidatus Chloroploca asiatica</name>
    <dbReference type="NCBI Taxonomy" id="1506545"/>
    <lineage>
        <taxon>Bacteria</taxon>
        <taxon>Bacillati</taxon>
        <taxon>Chloroflexota</taxon>
        <taxon>Chloroflexia</taxon>
        <taxon>Chloroflexales</taxon>
        <taxon>Chloroflexineae</taxon>
        <taxon>Oscillochloridaceae</taxon>
        <taxon>Candidatus Chloroploca</taxon>
    </lineage>
</organism>
<accession>A0A2H3KYP6</accession>
<proteinExistence type="predicted"/>
<reference evidence="2 3" key="1">
    <citation type="submission" date="2016-05" db="EMBL/GenBank/DDBJ databases">
        <authorList>
            <person name="Lavstsen T."/>
            <person name="Jespersen J.S."/>
        </authorList>
    </citation>
    <scope>NUCLEOTIDE SEQUENCE [LARGE SCALE GENOMIC DNA]</scope>
    <source>
        <strain evidence="2 3">B7-9</strain>
    </source>
</reference>
<feature type="transmembrane region" description="Helical" evidence="1">
    <location>
        <begin position="89"/>
        <end position="108"/>
    </location>
</feature>